<dbReference type="EMBL" id="BART01003303">
    <property type="protein sequence ID" value="GAG55126.1"/>
    <property type="molecule type" value="Genomic_DNA"/>
</dbReference>
<proteinExistence type="predicted"/>
<name>X1A4I7_9ZZZZ</name>
<evidence type="ECO:0000313" key="1">
    <source>
        <dbReference type="EMBL" id="GAG55126.1"/>
    </source>
</evidence>
<organism evidence="1">
    <name type="scientific">marine sediment metagenome</name>
    <dbReference type="NCBI Taxonomy" id="412755"/>
    <lineage>
        <taxon>unclassified sequences</taxon>
        <taxon>metagenomes</taxon>
        <taxon>ecological metagenomes</taxon>
    </lineage>
</organism>
<comment type="caution">
    <text evidence="1">The sequence shown here is derived from an EMBL/GenBank/DDBJ whole genome shotgun (WGS) entry which is preliminary data.</text>
</comment>
<accession>X1A4I7</accession>
<feature type="non-terminal residue" evidence="1">
    <location>
        <position position="1"/>
    </location>
</feature>
<protein>
    <submittedName>
        <fullName evidence="1">Uncharacterized protein</fullName>
    </submittedName>
</protein>
<sequence>ALWKNSQSHFKMSHGALSTFTLNAEFQNDTT</sequence>
<reference evidence="1" key="1">
    <citation type="journal article" date="2014" name="Front. Microbiol.">
        <title>High frequency of phylogenetically diverse reductive dehalogenase-homologous genes in deep subseafloor sedimentary metagenomes.</title>
        <authorList>
            <person name="Kawai M."/>
            <person name="Futagami T."/>
            <person name="Toyoda A."/>
            <person name="Takaki Y."/>
            <person name="Nishi S."/>
            <person name="Hori S."/>
            <person name="Arai W."/>
            <person name="Tsubouchi T."/>
            <person name="Morono Y."/>
            <person name="Uchiyama I."/>
            <person name="Ito T."/>
            <person name="Fujiyama A."/>
            <person name="Inagaki F."/>
            <person name="Takami H."/>
        </authorList>
    </citation>
    <scope>NUCLEOTIDE SEQUENCE</scope>
    <source>
        <strain evidence="1">Expedition CK06-06</strain>
    </source>
</reference>
<dbReference type="AlphaFoldDB" id="X1A4I7"/>
<gene>
    <name evidence="1" type="ORF">S01H4_09249</name>
</gene>